<keyword evidence="3" id="KW-1185">Reference proteome</keyword>
<dbReference type="AlphaFoldDB" id="A0A9P6I8B4"/>
<reference evidence="2" key="1">
    <citation type="submission" date="2020-03" db="EMBL/GenBank/DDBJ databases">
        <authorList>
            <person name="He L."/>
        </authorList>
    </citation>
    <scope>NUCLEOTIDE SEQUENCE</scope>
    <source>
        <strain evidence="2">CkLH20</strain>
    </source>
</reference>
<dbReference type="RefSeq" id="XP_038747285.1">
    <property type="nucleotide sequence ID" value="XM_038887678.1"/>
</dbReference>
<organism evidence="2 3">
    <name type="scientific">Colletotrichum karsti</name>
    <dbReference type="NCBI Taxonomy" id="1095194"/>
    <lineage>
        <taxon>Eukaryota</taxon>
        <taxon>Fungi</taxon>
        <taxon>Dikarya</taxon>
        <taxon>Ascomycota</taxon>
        <taxon>Pezizomycotina</taxon>
        <taxon>Sordariomycetes</taxon>
        <taxon>Hypocreomycetidae</taxon>
        <taxon>Glomerellales</taxon>
        <taxon>Glomerellaceae</taxon>
        <taxon>Colletotrichum</taxon>
        <taxon>Colletotrichum boninense species complex</taxon>
    </lineage>
</organism>
<dbReference type="GeneID" id="62160752"/>
<gene>
    <name evidence="2" type="ORF">CkaCkLH20_04959</name>
</gene>
<accession>A0A9P6I8B4</accession>
<protein>
    <recommendedName>
        <fullName evidence="1">DUF7918 domain-containing protein</fullName>
    </recommendedName>
</protein>
<sequence>MAVIHELPGIKVTVEVNALKAQEYDDPDGAAEDKNRANARHRSFRCIESKDDAPFSVIYEVDNSAGSLRDHSALGFYLSIDGDHKDGILWEQSRNPCGSNVWRHVVSGVRIASSLHDMDALKKFKFSKVTTVDDAAKERVANDIEVFKSVGTIQVHVYSCSVRRREGRSTHRSARDREFEVAEKALKGKAVSHGTAYSDGGLIPPSSTVSVDNDPKEPIGTYSFKYRSKDALQKELIIPRSPTPEGIDALSEEEIRRLAAERLDHINGRRSPTLKRENKGPLIKREFAEFYDLTEEPAKREWKKVKIDNNREAIDLTDD</sequence>
<dbReference type="EMBL" id="JAATWM020000013">
    <property type="protein sequence ID" value="KAF9877824.1"/>
    <property type="molecule type" value="Genomic_DNA"/>
</dbReference>
<evidence type="ECO:0000313" key="3">
    <source>
        <dbReference type="Proteomes" id="UP000781932"/>
    </source>
</evidence>
<name>A0A9P6I8B4_9PEZI</name>
<dbReference type="OrthoDB" id="3364132at2759"/>
<dbReference type="PANTHER" id="PTHR36223:SF1">
    <property type="entry name" value="TRANSCRIPTION ELONGATION FACTOR EAF N-TERMINAL DOMAIN-CONTAINING PROTEIN"/>
    <property type="match status" value="1"/>
</dbReference>
<evidence type="ECO:0000313" key="2">
    <source>
        <dbReference type="EMBL" id="KAF9877824.1"/>
    </source>
</evidence>
<reference evidence="2" key="2">
    <citation type="submission" date="2020-11" db="EMBL/GenBank/DDBJ databases">
        <title>Whole genome sequencing of Colletotrichum sp.</title>
        <authorList>
            <person name="Li H."/>
        </authorList>
    </citation>
    <scope>NUCLEOTIDE SEQUENCE</scope>
    <source>
        <strain evidence="2">CkLH20</strain>
    </source>
</reference>
<evidence type="ECO:0000259" key="1">
    <source>
        <dbReference type="Pfam" id="PF25534"/>
    </source>
</evidence>
<feature type="domain" description="DUF7918" evidence="1">
    <location>
        <begin position="9"/>
        <end position="241"/>
    </location>
</feature>
<dbReference type="PANTHER" id="PTHR36223">
    <property type="entry name" value="BETA-LACTAMASE-TYPE TRANSPEPTIDASE FOLD DOMAIN CONTAINING PROTEIN"/>
    <property type="match status" value="1"/>
</dbReference>
<dbReference type="InterPro" id="IPR057678">
    <property type="entry name" value="DUF7918"/>
</dbReference>
<dbReference type="Proteomes" id="UP000781932">
    <property type="component" value="Unassembled WGS sequence"/>
</dbReference>
<proteinExistence type="predicted"/>
<dbReference type="Pfam" id="PF25534">
    <property type="entry name" value="DUF7918"/>
    <property type="match status" value="1"/>
</dbReference>
<comment type="caution">
    <text evidence="2">The sequence shown here is derived from an EMBL/GenBank/DDBJ whole genome shotgun (WGS) entry which is preliminary data.</text>
</comment>